<protein>
    <recommendedName>
        <fullName evidence="3">S-adenosyl-L-methionine-dependent methyltransferase</fullName>
    </recommendedName>
</protein>
<dbReference type="PROSITE" id="PS00092">
    <property type="entry name" value="N6_MTASE"/>
    <property type="match status" value="1"/>
</dbReference>
<proteinExistence type="predicted"/>
<sequence>MPRIHPSVFAKARAINKSLVPLIPVCRDLGSARNELRWLKEHAVSVSKQLGHGEHETIVDGYLRRRARGEPLQYILGTEFFGNLEIRCRPGVLIPRQETAASVSHLANLLASDQTLTNESNSTLRVLDLCTGTGCIPLLFHHELYTSNASTSTTLELVGVDISTSALSVARENLIHQIAHAARAQPTAHSKRTRSLNQIGFVQADILASSPSTESSGPLPLNEALGRLYSGETEPPTFDILISNPPYISPSAYLRTTTRSVRNFEPKLALVPPSPTPSSSGDDETIGDAFYPHLWRLAEQVKAKVCLFEVSDLQQAKRVAAMAVEHGKWDVVEIWRDEPGARSEAVEELHVGGRSVRVRGAGNGRSVFARRGIKAE</sequence>
<dbReference type="Gene3D" id="1.10.8.10">
    <property type="entry name" value="DNA helicase RuvA subunit, C-terminal domain"/>
    <property type="match status" value="1"/>
</dbReference>
<evidence type="ECO:0000313" key="2">
    <source>
        <dbReference type="Proteomes" id="UP000215127"/>
    </source>
</evidence>
<dbReference type="InterPro" id="IPR002052">
    <property type="entry name" value="DNA_methylase_N6_adenine_CS"/>
</dbReference>
<dbReference type="PANTHER" id="PTHR18895">
    <property type="entry name" value="HEMK METHYLTRANSFERASE"/>
    <property type="match status" value="1"/>
</dbReference>
<dbReference type="InterPro" id="IPR029063">
    <property type="entry name" value="SAM-dependent_MTases_sf"/>
</dbReference>
<dbReference type="SUPFAM" id="SSF53335">
    <property type="entry name" value="S-adenosyl-L-methionine-dependent methyltransferases"/>
    <property type="match status" value="1"/>
</dbReference>
<dbReference type="PANTHER" id="PTHR18895:SF74">
    <property type="entry name" value="MTRF1L RELEASE FACTOR GLUTAMINE METHYLTRANSFERASE"/>
    <property type="match status" value="1"/>
</dbReference>
<dbReference type="GO" id="GO:0003676">
    <property type="term" value="F:nucleic acid binding"/>
    <property type="evidence" value="ECO:0007669"/>
    <property type="project" value="InterPro"/>
</dbReference>
<reference evidence="1 2" key="1">
    <citation type="submission" date="2016-06" db="EMBL/GenBank/DDBJ databases">
        <authorList>
            <person name="Kjaerup R.B."/>
            <person name="Dalgaard T.S."/>
            <person name="Juul-Madsen H.R."/>
        </authorList>
    </citation>
    <scope>NUCLEOTIDE SEQUENCE [LARGE SCALE GENOMIC DNA]</scope>
</reference>
<dbReference type="InterPro" id="IPR050320">
    <property type="entry name" value="N5-glutamine_MTase"/>
</dbReference>
<evidence type="ECO:0000313" key="1">
    <source>
        <dbReference type="EMBL" id="SMQ48250.1"/>
    </source>
</evidence>
<dbReference type="GO" id="GO:0005739">
    <property type="term" value="C:mitochondrion"/>
    <property type="evidence" value="ECO:0007669"/>
    <property type="project" value="TreeGrafter"/>
</dbReference>
<dbReference type="Gene3D" id="3.40.50.150">
    <property type="entry name" value="Vaccinia Virus protein VP39"/>
    <property type="match status" value="1"/>
</dbReference>
<dbReference type="STRING" id="1276538.A0A1X7RLZ8"/>
<accession>A0A1X7RLZ8</accession>
<name>A0A1X7RLZ8_ZYMT9</name>
<dbReference type="AlphaFoldDB" id="A0A1X7RLZ8"/>
<evidence type="ECO:0008006" key="3">
    <source>
        <dbReference type="Google" id="ProtNLM"/>
    </source>
</evidence>
<organism evidence="1 2">
    <name type="scientific">Zymoseptoria tritici (strain ST99CH_3D7)</name>
    <dbReference type="NCBI Taxonomy" id="1276538"/>
    <lineage>
        <taxon>Eukaryota</taxon>
        <taxon>Fungi</taxon>
        <taxon>Dikarya</taxon>
        <taxon>Ascomycota</taxon>
        <taxon>Pezizomycotina</taxon>
        <taxon>Dothideomycetes</taxon>
        <taxon>Dothideomycetidae</taxon>
        <taxon>Mycosphaerellales</taxon>
        <taxon>Mycosphaerellaceae</taxon>
        <taxon>Zymoseptoria</taxon>
    </lineage>
</organism>
<gene>
    <name evidence="1" type="ORF">ZT3D7_G3399</name>
</gene>
<keyword evidence="2" id="KW-1185">Reference proteome</keyword>
<dbReference type="GO" id="GO:0008168">
    <property type="term" value="F:methyltransferase activity"/>
    <property type="evidence" value="ECO:0007669"/>
    <property type="project" value="InterPro"/>
</dbReference>
<dbReference type="EMBL" id="LT853693">
    <property type="protein sequence ID" value="SMQ48250.1"/>
    <property type="molecule type" value="Genomic_DNA"/>
</dbReference>
<dbReference type="GO" id="GO:0032259">
    <property type="term" value="P:methylation"/>
    <property type="evidence" value="ECO:0007669"/>
    <property type="project" value="InterPro"/>
</dbReference>
<dbReference type="Proteomes" id="UP000215127">
    <property type="component" value="Chromosome 2"/>
</dbReference>